<dbReference type="OMA" id="VANSAYW"/>
<dbReference type="GO" id="GO:0008757">
    <property type="term" value="F:S-adenosylmethionine-dependent methyltransferase activity"/>
    <property type="evidence" value="ECO:0007669"/>
    <property type="project" value="InterPro"/>
</dbReference>
<dbReference type="InterPro" id="IPR013216">
    <property type="entry name" value="Methyltransf_11"/>
</dbReference>
<gene>
    <name evidence="3" type="primary">ABSGL_06206.1 scaffold 7705</name>
</gene>
<keyword evidence="4" id="KW-1185">Reference proteome</keyword>
<evidence type="ECO:0000313" key="3">
    <source>
        <dbReference type="EMBL" id="SAM00518.1"/>
    </source>
</evidence>
<dbReference type="Proteomes" id="UP000078561">
    <property type="component" value="Unassembled WGS sequence"/>
</dbReference>
<dbReference type="InterPro" id="IPR029063">
    <property type="entry name" value="SAM-dependent_MTases_sf"/>
</dbReference>
<dbReference type="InParanoid" id="A0A163M1Z4"/>
<dbReference type="STRING" id="4829.A0A163M1Z4"/>
<dbReference type="SUPFAM" id="SSF53335">
    <property type="entry name" value="S-adenosyl-L-methionine-dependent methyltransferases"/>
    <property type="match status" value="1"/>
</dbReference>
<evidence type="ECO:0000259" key="2">
    <source>
        <dbReference type="Pfam" id="PF08241"/>
    </source>
</evidence>
<dbReference type="OrthoDB" id="2013972at2759"/>
<protein>
    <recommendedName>
        <fullName evidence="2">Methyltransferase type 11 domain-containing protein</fullName>
    </recommendedName>
</protein>
<feature type="compositionally biased region" description="Basic residues" evidence="1">
    <location>
        <begin position="9"/>
        <end position="18"/>
    </location>
</feature>
<feature type="region of interest" description="Disordered" evidence="1">
    <location>
        <begin position="1"/>
        <end position="49"/>
    </location>
</feature>
<accession>A0A163M1Z4</accession>
<dbReference type="Pfam" id="PF08241">
    <property type="entry name" value="Methyltransf_11"/>
    <property type="match status" value="1"/>
</dbReference>
<evidence type="ECO:0000313" key="4">
    <source>
        <dbReference type="Proteomes" id="UP000078561"/>
    </source>
</evidence>
<evidence type="ECO:0000256" key="1">
    <source>
        <dbReference type="SAM" id="MobiDB-lite"/>
    </source>
</evidence>
<dbReference type="AlphaFoldDB" id="A0A163M1Z4"/>
<proteinExistence type="predicted"/>
<dbReference type="EMBL" id="LT553219">
    <property type="protein sequence ID" value="SAM00518.1"/>
    <property type="molecule type" value="Genomic_DNA"/>
</dbReference>
<feature type="domain" description="Methyltransferase type 11" evidence="2">
    <location>
        <begin position="115"/>
        <end position="167"/>
    </location>
</feature>
<name>A0A163M1Z4_ABSGL</name>
<feature type="compositionally biased region" description="Low complexity" evidence="1">
    <location>
        <begin position="19"/>
        <end position="37"/>
    </location>
</feature>
<dbReference type="CDD" id="cd02440">
    <property type="entry name" value="AdoMet_MTases"/>
    <property type="match status" value="1"/>
</dbReference>
<sequence length="296" mass="33684">MGARLSIPHTHRHKRGSSSKRSSNNSTSTTNNNSSSSNHHHPLDQLMEGSHSHHTVASSCLSHGRSYHNTSSSYWLPNDNDENDRLTAEYWTLCQEHRPFAIRRLCIGCIRPPNVDFKLANLTTGLPFPNNTFDLVNIRLFILALKSDEWQFILEEMYRVLKPGGCFQSSECGMLEGGTDFIRWAGSTFEKVILSRNQEPWISLKLPKMIGAMPGYRILETDRKMIPLGNPDFVCKDFHYDAIMIFKAAQPFLMDSLGLTTDTYPSFLDKLAVELRKQPPALWSFVYCVAQKVVEE</sequence>
<organism evidence="3">
    <name type="scientific">Absidia glauca</name>
    <name type="common">Pin mould</name>
    <dbReference type="NCBI Taxonomy" id="4829"/>
    <lineage>
        <taxon>Eukaryota</taxon>
        <taxon>Fungi</taxon>
        <taxon>Fungi incertae sedis</taxon>
        <taxon>Mucoromycota</taxon>
        <taxon>Mucoromycotina</taxon>
        <taxon>Mucoromycetes</taxon>
        <taxon>Mucorales</taxon>
        <taxon>Cunninghamellaceae</taxon>
        <taxon>Absidia</taxon>
    </lineage>
</organism>
<reference evidence="3" key="1">
    <citation type="submission" date="2016-04" db="EMBL/GenBank/DDBJ databases">
        <authorList>
            <person name="Evans L.H."/>
            <person name="Alamgir A."/>
            <person name="Owens N."/>
            <person name="Weber N.D."/>
            <person name="Virtaneva K."/>
            <person name="Barbian K."/>
            <person name="Babar A."/>
            <person name="Rosenke K."/>
        </authorList>
    </citation>
    <scope>NUCLEOTIDE SEQUENCE [LARGE SCALE GENOMIC DNA]</scope>
    <source>
        <strain evidence="3">CBS 101.48</strain>
    </source>
</reference>
<dbReference type="Gene3D" id="3.40.50.150">
    <property type="entry name" value="Vaccinia Virus protein VP39"/>
    <property type="match status" value="1"/>
</dbReference>